<dbReference type="RefSeq" id="WP_011170804.1">
    <property type="nucleotide sequence ID" value="NZ_BAAABJ010000001.1"/>
</dbReference>
<evidence type="ECO:0000313" key="17">
    <source>
        <dbReference type="Proteomes" id="UP000239462"/>
    </source>
</evidence>
<evidence type="ECO:0000313" key="21">
    <source>
        <dbReference type="Proteomes" id="UP000563838"/>
    </source>
</evidence>
<evidence type="ECO:0000313" key="19">
    <source>
        <dbReference type="Proteomes" id="UP000536195"/>
    </source>
</evidence>
<dbReference type="EMBL" id="JACHED010000001">
    <property type="protein sequence ID" value="MBB6496115.1"/>
    <property type="molecule type" value="Genomic_DNA"/>
</dbReference>
<dbReference type="Proteomes" id="UP000742560">
    <property type="component" value="Unassembled WGS sequence"/>
</dbReference>
<dbReference type="EMBL" id="JACCQJ010000001">
    <property type="protein sequence ID" value="MBG0768433.1"/>
    <property type="molecule type" value="Genomic_DNA"/>
</dbReference>
<dbReference type="EMBL" id="JACDUO010000001">
    <property type="protein sequence ID" value="MBA2863879.1"/>
    <property type="molecule type" value="Genomic_DNA"/>
</dbReference>
<dbReference type="EMBL" id="JACHEC010000004">
    <property type="protein sequence ID" value="MBB6402592.1"/>
    <property type="molecule type" value="Genomic_DNA"/>
</dbReference>
<dbReference type="EMBL" id="JACDUH010000001">
    <property type="protein sequence ID" value="MBA2850743.1"/>
    <property type="molecule type" value="Genomic_DNA"/>
</dbReference>
<dbReference type="KEGG" id="mmad:MMJJ_01350"/>
<dbReference type="InterPro" id="IPR003731">
    <property type="entry name" value="Di-Nase_FeMo-co_biosynth"/>
</dbReference>
<dbReference type="EMBL" id="JACDUM010000001">
    <property type="protein sequence ID" value="MBA2860077.1"/>
    <property type="molecule type" value="Genomic_DNA"/>
</dbReference>
<evidence type="ECO:0000313" key="5">
    <source>
        <dbReference type="EMBL" id="MBA2850743.1"/>
    </source>
</evidence>
<evidence type="ECO:0000313" key="16">
    <source>
        <dbReference type="EMBL" id="MBP2218926.1"/>
    </source>
</evidence>
<reference evidence="2" key="2">
    <citation type="submission" date="2018-02" db="EMBL/GenBank/DDBJ databases">
        <title>Complete genome sequence of the Methanococcus maripaludis type strain JJ (DSM 2067), a model for selenoprotein synthesis in Archaea.</title>
        <authorList>
            <person name="Poehlein A."/>
            <person name="Heym D."/>
            <person name="Quitzke V."/>
            <person name="Fersch J."/>
            <person name="Daniel R."/>
            <person name="Rother M."/>
        </authorList>
    </citation>
    <scope>NUCLEOTIDE SEQUENCE [LARGE SCALE GENOMIC DNA]</scope>
    <source>
        <strain evidence="2">DSM 2067</strain>
    </source>
</reference>
<dbReference type="EMBL" id="JAFBBC010000001">
    <property type="protein sequence ID" value="MBM7408887.1"/>
    <property type="molecule type" value="Genomic_DNA"/>
</dbReference>
<reference evidence="16" key="5">
    <citation type="submission" date="2021-03" db="EMBL/GenBank/DDBJ databases">
        <title>Genomic Encyclopedia of Type Strains, Phase IV (KMG-IV): sequencing the most valuable type-strain genomes for metagenomic binning, comparative biology and taxonomic classification.</title>
        <authorList>
            <person name="Goeker M."/>
        </authorList>
    </citation>
    <scope>NUCLEOTIDE SEQUENCE</scope>
    <source>
        <strain evidence="16">DSM 2771</strain>
    </source>
</reference>
<evidence type="ECO:0000313" key="9">
    <source>
        <dbReference type="EMBL" id="MBA2863879.1"/>
    </source>
</evidence>
<dbReference type="Proteomes" id="UP000714405">
    <property type="component" value="Unassembled WGS sequence"/>
</dbReference>
<dbReference type="OMA" id="FMEFREN"/>
<evidence type="ECO:0000313" key="6">
    <source>
        <dbReference type="EMBL" id="MBA2853917.1"/>
    </source>
</evidence>
<dbReference type="Proteomes" id="UP000571751">
    <property type="component" value="Unassembled WGS sequence"/>
</dbReference>
<dbReference type="Proteomes" id="UP000568063">
    <property type="component" value="Unassembled WGS sequence"/>
</dbReference>
<evidence type="ECO:0000313" key="22">
    <source>
        <dbReference type="Proteomes" id="UP000564425"/>
    </source>
</evidence>
<dbReference type="Proteomes" id="UP000722095">
    <property type="component" value="Unassembled WGS sequence"/>
</dbReference>
<dbReference type="Proteomes" id="UP000567099">
    <property type="component" value="Unassembled WGS sequence"/>
</dbReference>
<dbReference type="Proteomes" id="UP000571854">
    <property type="component" value="Unassembled WGS sequence"/>
</dbReference>
<dbReference type="EMBL" id="JACDUI010000001">
    <property type="protein sequence ID" value="MBA2840364.1"/>
    <property type="molecule type" value="Genomic_DNA"/>
</dbReference>
<dbReference type="PANTHER" id="PTHR33937">
    <property type="entry name" value="IRON-MOLYBDENUM PROTEIN-RELATED-RELATED"/>
    <property type="match status" value="1"/>
</dbReference>
<evidence type="ECO:0000313" key="27">
    <source>
        <dbReference type="Proteomes" id="UP000584706"/>
    </source>
</evidence>
<dbReference type="Proteomes" id="UP000536195">
    <property type="component" value="Unassembled WGS sequence"/>
</dbReference>
<dbReference type="InterPro" id="IPR034165">
    <property type="entry name" value="NifB_C"/>
</dbReference>
<dbReference type="SUPFAM" id="SSF53146">
    <property type="entry name" value="Nitrogenase accessory factor-like"/>
    <property type="match status" value="1"/>
</dbReference>
<evidence type="ECO:0000313" key="10">
    <source>
        <dbReference type="EMBL" id="MBA2868719.1"/>
    </source>
</evidence>
<evidence type="ECO:0000313" key="7">
    <source>
        <dbReference type="EMBL" id="MBA2858178.1"/>
    </source>
</evidence>
<reference evidence="17" key="1">
    <citation type="journal article" date="2018" name="Genome Announc.">
        <title>Complete Genome Sequence of the Methanococcus maripaludis Type Strain JJ (DSM 2067), a Model for Selenoprotein Synthesis in Archaea.</title>
        <authorList>
            <person name="Poehlein A."/>
            <person name="Heym D."/>
            <person name="Quitzke V."/>
            <person name="Fersch J."/>
            <person name="Daniel R."/>
            <person name="Rother M."/>
        </authorList>
    </citation>
    <scope>NUCLEOTIDE SEQUENCE [LARGE SCALE GENOMIC DNA]</scope>
    <source>
        <strain evidence="17">DSM 2067</strain>
    </source>
</reference>
<evidence type="ECO:0000313" key="25">
    <source>
        <dbReference type="Proteomes" id="UP000571751"/>
    </source>
</evidence>
<name>A0A2L1C880_METMI</name>
<dbReference type="Proteomes" id="UP000563838">
    <property type="component" value="Unassembled WGS sequence"/>
</dbReference>
<proteinExistence type="predicted"/>
<evidence type="ECO:0000313" key="14">
    <source>
        <dbReference type="EMBL" id="MBG0768433.1"/>
    </source>
</evidence>
<feature type="domain" description="Dinitrogenase iron-molybdenum cofactor biosynthesis" evidence="1">
    <location>
        <begin position="13"/>
        <end position="104"/>
    </location>
</feature>
<dbReference type="Pfam" id="PF02579">
    <property type="entry name" value="Nitro_FeMo-Co"/>
    <property type="match status" value="1"/>
</dbReference>
<accession>A0A2L1C880</accession>
<organism evidence="2 17">
    <name type="scientific">Methanococcus maripaludis</name>
    <name type="common">Methanococcus deltae</name>
    <dbReference type="NCBI Taxonomy" id="39152"/>
    <lineage>
        <taxon>Archaea</taxon>
        <taxon>Methanobacteriati</taxon>
        <taxon>Methanobacteriota</taxon>
        <taxon>Methanomada group</taxon>
        <taxon>Methanococci</taxon>
        <taxon>Methanococcales</taxon>
        <taxon>Methanococcaceae</taxon>
        <taxon>Methanococcus</taxon>
    </lineage>
</organism>
<dbReference type="PANTHER" id="PTHR33937:SF2">
    <property type="entry name" value="DINITROGENASE IRON-MOLYBDENUM COFACTOR BIOSYNTHESIS DOMAIN-CONTAINING PROTEIN"/>
    <property type="match status" value="1"/>
</dbReference>
<dbReference type="Proteomes" id="UP000558015">
    <property type="component" value="Unassembled WGS sequence"/>
</dbReference>
<dbReference type="EMBL" id="CP026606">
    <property type="protein sequence ID" value="AVB75554.1"/>
    <property type="molecule type" value="Genomic_DNA"/>
</dbReference>
<dbReference type="EMBL" id="JAGINF010000001">
    <property type="protein sequence ID" value="MBP2218926.1"/>
    <property type="molecule type" value="Genomic_DNA"/>
</dbReference>
<evidence type="ECO:0000313" key="15">
    <source>
        <dbReference type="EMBL" id="MBM7408887.1"/>
    </source>
</evidence>
<evidence type="ECO:0000259" key="1">
    <source>
        <dbReference type="Pfam" id="PF02579"/>
    </source>
</evidence>
<dbReference type="Proteomes" id="UP000239462">
    <property type="component" value="Chromosome"/>
</dbReference>
<dbReference type="InterPro" id="IPR036105">
    <property type="entry name" value="DiNase_FeMo-co_biosyn_sf"/>
</dbReference>
<dbReference type="GeneID" id="10982415"/>
<evidence type="ECO:0000313" key="26">
    <source>
        <dbReference type="Proteomes" id="UP000571854"/>
    </source>
</evidence>
<dbReference type="Proteomes" id="UP000584706">
    <property type="component" value="Unassembled WGS sequence"/>
</dbReference>
<dbReference type="Proteomes" id="UP000564425">
    <property type="component" value="Unassembled WGS sequence"/>
</dbReference>
<dbReference type="EMBL" id="JACDUK010000004">
    <property type="protein sequence ID" value="MBA2853917.1"/>
    <property type="molecule type" value="Genomic_DNA"/>
</dbReference>
<dbReference type="Gene3D" id="3.30.420.130">
    <property type="entry name" value="Dinitrogenase iron-molybdenum cofactor biosynthesis domain"/>
    <property type="match status" value="1"/>
</dbReference>
<dbReference type="AlphaFoldDB" id="A0A2L1C880"/>
<evidence type="ECO:0000313" key="18">
    <source>
        <dbReference type="Proteomes" id="UP000522365"/>
    </source>
</evidence>
<evidence type="ECO:0000313" key="12">
    <source>
        <dbReference type="EMBL" id="MBB6402592.1"/>
    </source>
</evidence>
<dbReference type="InterPro" id="IPR051840">
    <property type="entry name" value="NifX/NifY_domain"/>
</dbReference>
<evidence type="ECO:0000313" key="4">
    <source>
        <dbReference type="EMBL" id="MBA2846743.1"/>
    </source>
</evidence>
<dbReference type="Proteomes" id="UP000590564">
    <property type="component" value="Unassembled WGS sequence"/>
</dbReference>
<gene>
    <name evidence="14" type="ORF">H0S71_00815</name>
    <name evidence="15" type="ORF">HNP85_000559</name>
    <name evidence="5" type="ORF">HNP86_000874</name>
    <name evidence="3" type="ORF">HNP87_000876</name>
    <name evidence="4" type="ORF">HNP88_000927</name>
    <name evidence="6" type="ORF">HNP89_001893</name>
    <name evidence="8" type="ORF">HNP91_000872</name>
    <name evidence="12" type="ORF">HNP92_001915</name>
    <name evidence="7" type="ORF">HNP93_000879</name>
    <name evidence="9" type="ORF">HNP94_000879</name>
    <name evidence="10" type="ORF">HNP95_000878</name>
    <name evidence="13" type="ORF">HNP96_000136</name>
    <name evidence="11" type="ORF">HNP97_000091</name>
    <name evidence="16" type="ORF">J2745_000401</name>
    <name evidence="2" type="ORF">MMJJ_01350</name>
</gene>
<dbReference type="Proteomes" id="UP000522365">
    <property type="component" value="Unassembled WGS sequence"/>
</dbReference>
<evidence type="ECO:0000313" key="23">
    <source>
        <dbReference type="Proteomes" id="UP000567099"/>
    </source>
</evidence>
<evidence type="ECO:0000313" key="20">
    <source>
        <dbReference type="Proteomes" id="UP000558015"/>
    </source>
</evidence>
<dbReference type="EMBL" id="JACHIQ010000001">
    <property type="protein sequence ID" value="MBB6066601.1"/>
    <property type="molecule type" value="Genomic_DNA"/>
</dbReference>
<dbReference type="EMBL" id="JACDUP010000001">
    <property type="protein sequence ID" value="MBA2868719.1"/>
    <property type="molecule type" value="Genomic_DNA"/>
</dbReference>
<evidence type="ECO:0000313" key="28">
    <source>
        <dbReference type="Proteomes" id="UP000590564"/>
    </source>
</evidence>
<dbReference type="EMBL" id="JACDUN010000001">
    <property type="protein sequence ID" value="MBA2858178.1"/>
    <property type="molecule type" value="Genomic_DNA"/>
</dbReference>
<reference evidence="18 20" key="3">
    <citation type="submission" date="2020-07" db="EMBL/GenBank/DDBJ databases">
        <title>Genomic Encyclopedia of Type Strains, Phase IV (KMG-V): Genome sequencing to study the core and pangenomes of soil and plant-associated prokaryotes.</title>
        <authorList>
            <person name="Whitman W."/>
        </authorList>
    </citation>
    <scope>NUCLEOTIDE SEQUENCE [LARGE SCALE GENOMIC DNA]</scope>
    <source>
        <strain evidence="5 22">A1</strain>
        <strain evidence="3 21">A4</strain>
        <strain evidence="4 26">A5</strain>
        <strain evidence="12 19">C11</strain>
        <strain evidence="7 20">C12</strain>
        <strain evidence="9 23">C13</strain>
        <strain evidence="10 25">C14</strain>
        <strain evidence="8 24">C9</strain>
        <strain evidence="13 28">D1</strain>
        <strain evidence="11 27">DSM 7078</strain>
        <strain evidence="15">RC</strain>
        <strain evidence="6 18">S1</strain>
    </source>
</reference>
<dbReference type="CDD" id="cd00852">
    <property type="entry name" value="NifB"/>
    <property type="match status" value="1"/>
</dbReference>
<dbReference type="EMBL" id="JACDUJ010000001">
    <property type="protein sequence ID" value="MBA2846743.1"/>
    <property type="molecule type" value="Genomic_DNA"/>
</dbReference>
<protein>
    <submittedName>
        <fullName evidence="2">Dinitrogenase iron-molybdenum cofactor</fullName>
    </submittedName>
    <submittedName>
        <fullName evidence="14">Nitrogen fixation protein</fullName>
    </submittedName>
    <submittedName>
        <fullName evidence="3">Putative Fe-Mo cluster-binding NifX family protein</fullName>
    </submittedName>
</protein>
<evidence type="ECO:0000313" key="13">
    <source>
        <dbReference type="EMBL" id="MBB6496115.1"/>
    </source>
</evidence>
<reference evidence="14" key="4">
    <citation type="submission" date="2020-07" db="EMBL/GenBank/DDBJ databases">
        <title>Severe corrosion of carbon steel in oil field produced water can be linked to methanogenic archaea containing a special type of NiFe hydrogenase.</title>
        <authorList>
            <person name="Lahme S."/>
            <person name="Mand J."/>
            <person name="Longwell J."/>
            <person name="Smith R."/>
            <person name="Enning D."/>
        </authorList>
    </citation>
    <scope>NUCLEOTIDE SEQUENCE</scope>
    <source>
        <strain evidence="14">MIC098Bin5</strain>
    </source>
</reference>
<sequence length="106" mass="11972">MESLKVAIASTDGVNVNMHFGAATHFLIFEIKDNVAEFLEFRENPTKHIKDHTDRWNYALELLKDCGAIFCSRMGDHPKSVLEGKGMKVVMTENTLKDALKEFLTA</sequence>
<evidence type="ECO:0000313" key="11">
    <source>
        <dbReference type="EMBL" id="MBB6066601.1"/>
    </source>
</evidence>
<evidence type="ECO:0000313" key="24">
    <source>
        <dbReference type="Proteomes" id="UP000568063"/>
    </source>
</evidence>
<evidence type="ECO:0000313" key="2">
    <source>
        <dbReference type="EMBL" id="AVB75554.1"/>
    </source>
</evidence>
<evidence type="ECO:0000313" key="8">
    <source>
        <dbReference type="EMBL" id="MBA2860077.1"/>
    </source>
</evidence>
<evidence type="ECO:0000313" key="3">
    <source>
        <dbReference type="EMBL" id="MBA2840364.1"/>
    </source>
</evidence>